<evidence type="ECO:0000313" key="2">
    <source>
        <dbReference type="EMBL" id="OGK53679.1"/>
    </source>
</evidence>
<feature type="transmembrane region" description="Helical" evidence="1">
    <location>
        <begin position="6"/>
        <end position="23"/>
    </location>
</feature>
<dbReference type="EMBL" id="MGAU01000052">
    <property type="protein sequence ID" value="OGK53679.1"/>
    <property type="molecule type" value="Genomic_DNA"/>
</dbReference>
<name>A0A1F7JDI8_9BACT</name>
<comment type="caution">
    <text evidence="2">The sequence shown here is derived from an EMBL/GenBank/DDBJ whole genome shotgun (WGS) entry which is preliminary data.</text>
</comment>
<keyword evidence="1" id="KW-1133">Transmembrane helix</keyword>
<organism evidence="2 3">
    <name type="scientific">Candidatus Roizmanbacteria bacterium RIFCSPLOWO2_01_FULL_45_11</name>
    <dbReference type="NCBI Taxonomy" id="1802070"/>
    <lineage>
        <taxon>Bacteria</taxon>
        <taxon>Candidatus Roizmaniibacteriota</taxon>
    </lineage>
</organism>
<dbReference type="Proteomes" id="UP000178486">
    <property type="component" value="Unassembled WGS sequence"/>
</dbReference>
<accession>A0A1F7JDI8</accession>
<protein>
    <submittedName>
        <fullName evidence="2">Uncharacterized protein</fullName>
    </submittedName>
</protein>
<sequence>MNNKALLGFFVVLFLILTGLYIFRDRMTFGPFRALTNSSGNVTATPSASIDGTVSGENPVAGEQPATGAGGDIRVACRPEMFTQDCSQATQAPVCGYERIVSQDGTAIIRSMDYISACHYCKLYAPGNKLEMGDETVYPLGYEQGACTQ</sequence>
<reference evidence="2 3" key="1">
    <citation type="journal article" date="2016" name="Nat. Commun.">
        <title>Thousands of microbial genomes shed light on interconnected biogeochemical processes in an aquifer system.</title>
        <authorList>
            <person name="Anantharaman K."/>
            <person name="Brown C.T."/>
            <person name="Hug L.A."/>
            <person name="Sharon I."/>
            <person name="Castelle C.J."/>
            <person name="Probst A.J."/>
            <person name="Thomas B.C."/>
            <person name="Singh A."/>
            <person name="Wilkins M.J."/>
            <person name="Karaoz U."/>
            <person name="Brodie E.L."/>
            <person name="Williams K.H."/>
            <person name="Hubbard S.S."/>
            <person name="Banfield J.F."/>
        </authorList>
    </citation>
    <scope>NUCLEOTIDE SEQUENCE [LARGE SCALE GENOMIC DNA]</scope>
</reference>
<keyword evidence="1" id="KW-0472">Membrane</keyword>
<evidence type="ECO:0000313" key="3">
    <source>
        <dbReference type="Proteomes" id="UP000178486"/>
    </source>
</evidence>
<evidence type="ECO:0000256" key="1">
    <source>
        <dbReference type="SAM" id="Phobius"/>
    </source>
</evidence>
<proteinExistence type="predicted"/>
<keyword evidence="1" id="KW-0812">Transmembrane</keyword>
<dbReference type="AlphaFoldDB" id="A0A1F7JDI8"/>
<gene>
    <name evidence="2" type="ORF">A3B56_03390</name>
</gene>